<evidence type="ECO:0000256" key="1">
    <source>
        <dbReference type="SAM" id="MobiDB-lite"/>
    </source>
</evidence>
<keyword evidence="4" id="KW-1185">Reference proteome</keyword>
<organism evidence="3 4">
    <name type="scientific">Marinactinospora thermotolerans DSM 45154</name>
    <dbReference type="NCBI Taxonomy" id="1122192"/>
    <lineage>
        <taxon>Bacteria</taxon>
        <taxon>Bacillati</taxon>
        <taxon>Actinomycetota</taxon>
        <taxon>Actinomycetes</taxon>
        <taxon>Streptosporangiales</taxon>
        <taxon>Nocardiopsidaceae</taxon>
        <taxon>Marinactinospora</taxon>
    </lineage>
</organism>
<reference evidence="3 4" key="1">
    <citation type="submission" date="2017-02" db="EMBL/GenBank/DDBJ databases">
        <authorList>
            <person name="Peterson S.W."/>
        </authorList>
    </citation>
    <scope>NUCLEOTIDE SEQUENCE [LARGE SCALE GENOMIC DNA]</scope>
    <source>
        <strain evidence="3 4">DSM 45154</strain>
    </source>
</reference>
<dbReference type="SUPFAM" id="SSF55729">
    <property type="entry name" value="Acyl-CoA N-acyltransferases (Nat)"/>
    <property type="match status" value="1"/>
</dbReference>
<feature type="compositionally biased region" description="Low complexity" evidence="1">
    <location>
        <begin position="190"/>
        <end position="205"/>
    </location>
</feature>
<dbReference type="PROSITE" id="PS51186">
    <property type="entry name" value="GNAT"/>
    <property type="match status" value="1"/>
</dbReference>
<dbReference type="RefSeq" id="WP_078760479.1">
    <property type="nucleotide sequence ID" value="NZ_FUWS01000002.1"/>
</dbReference>
<dbReference type="EMBL" id="FUWS01000002">
    <property type="protein sequence ID" value="SJZ65967.1"/>
    <property type="molecule type" value="Genomic_DNA"/>
</dbReference>
<feature type="region of interest" description="Disordered" evidence="1">
    <location>
        <begin position="183"/>
        <end position="205"/>
    </location>
</feature>
<name>A0A1T4MGH2_9ACTN</name>
<keyword evidence="3" id="KW-0808">Transferase</keyword>
<evidence type="ECO:0000313" key="4">
    <source>
        <dbReference type="Proteomes" id="UP000190637"/>
    </source>
</evidence>
<dbReference type="CDD" id="cd04301">
    <property type="entry name" value="NAT_SF"/>
    <property type="match status" value="1"/>
</dbReference>
<dbReference type="InterPro" id="IPR000182">
    <property type="entry name" value="GNAT_dom"/>
</dbReference>
<dbReference type="Proteomes" id="UP000190637">
    <property type="component" value="Unassembled WGS sequence"/>
</dbReference>
<evidence type="ECO:0000313" key="3">
    <source>
        <dbReference type="EMBL" id="SJZ65967.1"/>
    </source>
</evidence>
<feature type="domain" description="N-acetyltransferase" evidence="2">
    <location>
        <begin position="5"/>
        <end position="183"/>
    </location>
</feature>
<proteinExistence type="predicted"/>
<dbReference type="OrthoDB" id="3692150at2"/>
<dbReference type="Pfam" id="PF13508">
    <property type="entry name" value="Acetyltransf_7"/>
    <property type="match status" value="1"/>
</dbReference>
<dbReference type="GO" id="GO:0016747">
    <property type="term" value="F:acyltransferase activity, transferring groups other than amino-acyl groups"/>
    <property type="evidence" value="ECO:0007669"/>
    <property type="project" value="InterPro"/>
</dbReference>
<gene>
    <name evidence="3" type="ORF">SAMN02745673_01109</name>
</gene>
<protein>
    <submittedName>
        <fullName evidence="3">Acetyltransferases</fullName>
    </submittedName>
</protein>
<dbReference type="Gene3D" id="3.40.630.30">
    <property type="match status" value="1"/>
</dbReference>
<dbReference type="InterPro" id="IPR016181">
    <property type="entry name" value="Acyl_CoA_acyltransferase"/>
</dbReference>
<sequence>MDTQTEIWDLAAPAFVRAIPALAEIYSAAMRPEPDLLPGRRAIMHHHADLPSFHSVVAVKADTDEAVGFAYGFHGRAGQWWHDVVTRELTAHDPAAVPRWFGDSFEIAEVHVRPESQGRGLGRALLERLTSGRTERTAALSTPVGPSRARRLYLSCGFVDVLDSLRFPGSPDQPFAIMAATLPLREPASRRSSGRSPGSRSTGSA</sequence>
<evidence type="ECO:0000259" key="2">
    <source>
        <dbReference type="PROSITE" id="PS51186"/>
    </source>
</evidence>
<dbReference type="STRING" id="1122192.SAMN02745673_01109"/>
<accession>A0A1T4MGH2</accession>
<dbReference type="AlphaFoldDB" id="A0A1T4MGH2"/>